<reference evidence="1 2" key="1">
    <citation type="submission" date="2018-05" db="EMBL/GenBank/DDBJ databases">
        <title>Genomic Encyclopedia of Type Strains, Phase IV (KMG-IV): sequencing the most valuable type-strain genomes for metagenomic binning, comparative biology and taxonomic classification.</title>
        <authorList>
            <person name="Goeker M."/>
        </authorList>
    </citation>
    <scope>NUCLEOTIDE SEQUENCE [LARGE SCALE GENOMIC DNA]</scope>
    <source>
        <strain evidence="1 2">DSM 6986</strain>
    </source>
</reference>
<sequence length="167" mass="18520">MERATGAVVLMADYDTIKDRFILVSPDEATIHVVSRKLFHEVMGGVAALPQWAGLRFKSAKVLIAYKGDLPLIVAVAEGRIEQLTETGVIDADFNKLKLASKLKTAFRDKARPQTGSHPFAQRVVDATSWECNEEADADIFWRLTEYFIEGKRGQSVVAQIDVELVA</sequence>
<organism evidence="1 2">
    <name type="scientific">Pseudaminobacter salicylatoxidans</name>
    <dbReference type="NCBI Taxonomy" id="93369"/>
    <lineage>
        <taxon>Bacteria</taxon>
        <taxon>Pseudomonadati</taxon>
        <taxon>Pseudomonadota</taxon>
        <taxon>Alphaproteobacteria</taxon>
        <taxon>Hyphomicrobiales</taxon>
        <taxon>Phyllobacteriaceae</taxon>
        <taxon>Pseudaminobacter</taxon>
    </lineage>
</organism>
<evidence type="ECO:0000313" key="2">
    <source>
        <dbReference type="Proteomes" id="UP000245396"/>
    </source>
</evidence>
<dbReference type="EMBL" id="QGGG01000027">
    <property type="protein sequence ID" value="PWJ73371.1"/>
    <property type="molecule type" value="Genomic_DNA"/>
</dbReference>
<evidence type="ECO:0000313" key="1">
    <source>
        <dbReference type="EMBL" id="PWJ73371.1"/>
    </source>
</evidence>
<protein>
    <submittedName>
        <fullName evidence="1">Uncharacterized protein</fullName>
    </submittedName>
</protein>
<comment type="caution">
    <text evidence="1">The sequence shown here is derived from an EMBL/GenBank/DDBJ whole genome shotgun (WGS) entry which is preliminary data.</text>
</comment>
<dbReference type="Proteomes" id="UP000245396">
    <property type="component" value="Unassembled WGS sequence"/>
</dbReference>
<accession>A0A316BKY4</accession>
<dbReference type="AlphaFoldDB" id="A0A316BKY4"/>
<gene>
    <name evidence="1" type="ORF">C7441_12717</name>
</gene>
<proteinExistence type="predicted"/>
<keyword evidence="2" id="KW-1185">Reference proteome</keyword>
<name>A0A316BKY4_PSESE</name>